<dbReference type="SUPFAM" id="SSF53850">
    <property type="entry name" value="Periplasmic binding protein-like II"/>
    <property type="match status" value="1"/>
</dbReference>
<keyword evidence="3" id="KW-1185">Reference proteome</keyword>
<gene>
    <name evidence="2" type="ORF">BACT_0303</name>
</gene>
<dbReference type="InterPro" id="IPR005119">
    <property type="entry name" value="LysR_subst-bd"/>
</dbReference>
<comment type="caution">
    <text evidence="2">The sequence shown here is derived from an EMBL/GenBank/DDBJ whole genome shotgun (WGS) entry which is preliminary data.</text>
</comment>
<dbReference type="KEGG" id="bact:AB656_00120"/>
<protein>
    <recommendedName>
        <fullName evidence="1">LysR substrate-binding domain-containing protein</fullName>
    </recommendedName>
</protein>
<dbReference type="STRING" id="1437605.AB656_00120"/>
<proteinExistence type="predicted"/>
<dbReference type="Proteomes" id="UP000029015">
    <property type="component" value="Unassembled WGS sequence"/>
</dbReference>
<reference evidence="2 3" key="1">
    <citation type="submission" date="2014-03" db="EMBL/GenBank/DDBJ databases">
        <title>Genomics of Bifidobacteria.</title>
        <authorList>
            <person name="Ventura M."/>
            <person name="Milani C."/>
            <person name="Lugli G.A."/>
        </authorList>
    </citation>
    <scope>NUCLEOTIDE SEQUENCE [LARGE SCALE GENOMIC DNA]</scope>
    <source>
        <strain evidence="2 3">DSM 22766</strain>
    </source>
</reference>
<evidence type="ECO:0000259" key="1">
    <source>
        <dbReference type="Pfam" id="PF03466"/>
    </source>
</evidence>
<dbReference type="Pfam" id="PF03466">
    <property type="entry name" value="LysR_substrate"/>
    <property type="match status" value="1"/>
</dbReference>
<accession>A0A086YVU7</accession>
<evidence type="ECO:0000313" key="2">
    <source>
        <dbReference type="EMBL" id="KFI38397.1"/>
    </source>
</evidence>
<dbReference type="AlphaFoldDB" id="A0A086YVU7"/>
<evidence type="ECO:0000313" key="3">
    <source>
        <dbReference type="Proteomes" id="UP000029015"/>
    </source>
</evidence>
<dbReference type="OrthoDB" id="3176554at2"/>
<dbReference type="RefSeq" id="WP_033504858.1">
    <property type="nucleotide sequence ID" value="NZ_CP011786.1"/>
</dbReference>
<name>A0A086YVU7_9BIFI</name>
<dbReference type="EMBL" id="JGYK01000004">
    <property type="protein sequence ID" value="KFI38397.1"/>
    <property type="molecule type" value="Genomic_DNA"/>
</dbReference>
<dbReference type="PATRIC" id="fig|1437605.7.peg.24"/>
<dbReference type="Gene3D" id="3.40.190.10">
    <property type="entry name" value="Periplasmic binding protein-like II"/>
    <property type="match status" value="2"/>
</dbReference>
<feature type="domain" description="LysR substrate-binding" evidence="1">
    <location>
        <begin position="13"/>
        <end position="191"/>
    </location>
</feature>
<sequence length="200" mass="22405">MTERVTKVANALRAKKVQLEIVEAKPAQRVSLLESGQVNAAILRGRRAGAMSNSELICEDYLVAAVNRAHESFGASRIPLESLRHTPMALTTRQENPMLVDLVAHAFQIEPKLLPRAFTFSTVEAAFVQMSIYDKPAWVPIYEDYESQHDYQGIWSAPIDPPLTVPAYLITSPSSSEAQHEAIRLLLKFCRRFVKRDAEA</sequence>
<organism evidence="2 3">
    <name type="scientific">Bifidobacterium actinocoloniiforme DSM 22766</name>
    <dbReference type="NCBI Taxonomy" id="1437605"/>
    <lineage>
        <taxon>Bacteria</taxon>
        <taxon>Bacillati</taxon>
        <taxon>Actinomycetota</taxon>
        <taxon>Actinomycetes</taxon>
        <taxon>Bifidobacteriales</taxon>
        <taxon>Bifidobacteriaceae</taxon>
        <taxon>Bifidobacterium</taxon>
    </lineage>
</organism>